<dbReference type="SUPFAM" id="SSF56349">
    <property type="entry name" value="DNA breaking-rejoining enzymes"/>
    <property type="match status" value="1"/>
</dbReference>
<evidence type="ECO:0000313" key="7">
    <source>
        <dbReference type="Proteomes" id="UP001057291"/>
    </source>
</evidence>
<comment type="caution">
    <text evidence="6">The sequence shown here is derived from an EMBL/GenBank/DDBJ whole genome shotgun (WGS) entry which is preliminary data.</text>
</comment>
<gene>
    <name evidence="6" type="primary">xerC</name>
    <name evidence="6" type="ORF">DNHGIG_23640</name>
</gene>
<accession>A0AAV4LGA0</accession>
<keyword evidence="2" id="KW-0233">DNA recombination</keyword>
<proteinExistence type="predicted"/>
<dbReference type="InterPro" id="IPR025269">
    <property type="entry name" value="SAM-like_dom"/>
</dbReference>
<dbReference type="Pfam" id="PF00589">
    <property type="entry name" value="Phage_integrase"/>
    <property type="match status" value="1"/>
</dbReference>
<feature type="domain" description="Tyr recombinase" evidence="4">
    <location>
        <begin position="147"/>
        <end position="323"/>
    </location>
</feature>
<name>A0AAV4LGA0_9BACL</name>
<dbReference type="InterPro" id="IPR010998">
    <property type="entry name" value="Integrase_recombinase_N"/>
</dbReference>
<keyword evidence="1 3" id="KW-0238">DNA-binding</keyword>
<dbReference type="Gene3D" id="1.10.443.10">
    <property type="entry name" value="Intergrase catalytic core"/>
    <property type="match status" value="1"/>
</dbReference>
<dbReference type="InterPro" id="IPR050090">
    <property type="entry name" value="Tyrosine_recombinase_XerCD"/>
</dbReference>
<dbReference type="Proteomes" id="UP001057291">
    <property type="component" value="Unassembled WGS sequence"/>
</dbReference>
<evidence type="ECO:0000256" key="2">
    <source>
        <dbReference type="ARBA" id="ARBA00023172"/>
    </source>
</evidence>
<evidence type="ECO:0000256" key="1">
    <source>
        <dbReference type="ARBA" id="ARBA00023125"/>
    </source>
</evidence>
<dbReference type="GO" id="GO:0003677">
    <property type="term" value="F:DNA binding"/>
    <property type="evidence" value="ECO:0007669"/>
    <property type="project" value="UniProtKB-UniRule"/>
</dbReference>
<dbReference type="InterPro" id="IPR002104">
    <property type="entry name" value="Integrase_catalytic"/>
</dbReference>
<dbReference type="AlphaFoldDB" id="A0AAV4LGA0"/>
<organism evidence="6 7">
    <name type="scientific">Collibacillus ludicampi</name>
    <dbReference type="NCBI Taxonomy" id="2771369"/>
    <lineage>
        <taxon>Bacteria</taxon>
        <taxon>Bacillati</taxon>
        <taxon>Bacillota</taxon>
        <taxon>Bacilli</taxon>
        <taxon>Bacillales</taxon>
        <taxon>Alicyclobacillaceae</taxon>
        <taxon>Collibacillus</taxon>
    </lineage>
</organism>
<dbReference type="InterPro" id="IPR044068">
    <property type="entry name" value="CB"/>
</dbReference>
<feature type="domain" description="Core-binding (CB)" evidence="5">
    <location>
        <begin position="23"/>
        <end position="126"/>
    </location>
</feature>
<dbReference type="PANTHER" id="PTHR30349">
    <property type="entry name" value="PHAGE INTEGRASE-RELATED"/>
    <property type="match status" value="1"/>
</dbReference>
<keyword evidence="7" id="KW-1185">Reference proteome</keyword>
<dbReference type="GO" id="GO:0006310">
    <property type="term" value="P:DNA recombination"/>
    <property type="evidence" value="ECO:0007669"/>
    <property type="project" value="UniProtKB-KW"/>
</dbReference>
<dbReference type="PROSITE" id="PS51898">
    <property type="entry name" value="TYR_RECOMBINASE"/>
    <property type="match status" value="1"/>
</dbReference>
<dbReference type="RefSeq" id="WP_282199867.1">
    <property type="nucleotide sequence ID" value="NZ_BOQE01000001.1"/>
</dbReference>
<protein>
    <submittedName>
        <fullName evidence="6">Tyrosine recombinase XerC</fullName>
    </submittedName>
</protein>
<dbReference type="InterPro" id="IPR013762">
    <property type="entry name" value="Integrase-like_cat_sf"/>
</dbReference>
<evidence type="ECO:0000259" key="5">
    <source>
        <dbReference type="PROSITE" id="PS51900"/>
    </source>
</evidence>
<sequence length="323" mass="37804">MDKRKGRKAIRQRQTVVYNSPKYTLDQAFNLYTHAKVTEGLRESTLKDHKRMFDYFMRWLEKSHHEIQYVDEITTSLLREYVYYMLNDQQLYEGRIHKPKVSKVGLGNQTVNLRITKLKAFFNFLVNENIISDNPAEKIKRLRVEEDTIGAFTDEQIDLLLAQPDRRNFAQNRDYVLMRFLLESGCRINEVLSLKISNIDFQTRLITLPGSQNKNRRTRVIPISKDMVRLLMELIAENKTYFPDTEYVFLTNYGEPISQRTIGRKIQEYGKKAGIANQVRCSPHTFRHTFAKNFLMAGGDIIALQRILGHSTMDMAQICTAYA</sequence>
<dbReference type="PANTHER" id="PTHR30349:SF89">
    <property type="entry name" value="INTEGRASE_RECOMBINASE"/>
    <property type="match status" value="1"/>
</dbReference>
<dbReference type="Gene3D" id="1.10.150.130">
    <property type="match status" value="1"/>
</dbReference>
<dbReference type="EMBL" id="BOQE01000001">
    <property type="protein sequence ID" value="GIM46815.1"/>
    <property type="molecule type" value="Genomic_DNA"/>
</dbReference>
<reference evidence="6" key="1">
    <citation type="journal article" date="2023" name="Int. J. Syst. Evol. Microbiol.">
        <title>Collibacillus ludicampi gen. nov., sp. nov., a new soil bacterium of the family Alicyclobacillaceae.</title>
        <authorList>
            <person name="Jojima T."/>
            <person name="Ioku Y."/>
            <person name="Fukuta Y."/>
            <person name="Shirasaka N."/>
            <person name="Matsumura Y."/>
            <person name="Mori M."/>
        </authorList>
    </citation>
    <scope>NUCLEOTIDE SEQUENCE</scope>
    <source>
        <strain evidence="6">TP075</strain>
    </source>
</reference>
<dbReference type="PROSITE" id="PS51900">
    <property type="entry name" value="CB"/>
    <property type="match status" value="1"/>
</dbReference>
<dbReference type="InterPro" id="IPR011010">
    <property type="entry name" value="DNA_brk_join_enz"/>
</dbReference>
<dbReference type="Pfam" id="PF13102">
    <property type="entry name" value="Phage_int_SAM_5"/>
    <property type="match status" value="1"/>
</dbReference>
<evidence type="ECO:0000313" key="6">
    <source>
        <dbReference type="EMBL" id="GIM46815.1"/>
    </source>
</evidence>
<evidence type="ECO:0000256" key="3">
    <source>
        <dbReference type="PROSITE-ProRule" id="PRU01248"/>
    </source>
</evidence>
<dbReference type="CDD" id="cd00397">
    <property type="entry name" value="DNA_BRE_C"/>
    <property type="match status" value="1"/>
</dbReference>
<evidence type="ECO:0000259" key="4">
    <source>
        <dbReference type="PROSITE" id="PS51898"/>
    </source>
</evidence>
<dbReference type="GO" id="GO:0015074">
    <property type="term" value="P:DNA integration"/>
    <property type="evidence" value="ECO:0007669"/>
    <property type="project" value="InterPro"/>
</dbReference>